<keyword evidence="7" id="KW-0325">Glycoprotein</keyword>
<sequence length="583" mass="66687">MTPTMVTLFLVLVLISPSSCYHPEAYDYVLFTIEYLANVEPGVFSCVFYDLASRHPFGDDSILGQLLRSPHLNHVLKLVLNGSQPTDSQLVKIPNNPSLIVIDPGSNAYRLERSGVLSSDDAVIGVFNPATKILVLVDTSKPRVVGLFLEVLRRVWRFNKVAFIDCTRMTVILSNVATYSPLNQLVHPGHLFTLVQRRLAGRKITYYSDRDYVYSTDQDALWVAEVARYLNTYVDHYQHGCTPGKSFVQCMSKQEIQLGGIDIKIDATEWTVGFRIVFTTSPTIGRILVPRDRPLNAAELLLLPFSWQVWLLLLVILTTAQAMKHIFPNHFQNDPILLVVCGFERHNLHETGRYEKMILLSLIILMFFASSAFETRIISLMISKPSIQRVKTVNDLETFGIKFYADLDRYPLLAHHPTIGKYVINGHQNLWDTIPGMGIYVDEMTAKFAPIVVFDYKRKLPWYVPLDFRCLDGFQMFQTSYRNPLLEYFHRVRLLLAEGGIYEFWEDRNVRGIVDILTGRRLREDMASKIYLTMDDFLPAWMILGIGCGLAAVAFLGELIKKRVQVRALLVLLWGKISDCWLY</sequence>
<feature type="transmembrane region" description="Helical" evidence="8">
    <location>
        <begin position="300"/>
        <end position="320"/>
    </location>
</feature>
<feature type="transmembrane region" description="Helical" evidence="8">
    <location>
        <begin position="358"/>
        <end position="382"/>
    </location>
</feature>
<evidence type="ECO:0000313" key="10">
    <source>
        <dbReference type="EMBL" id="KAL1379699.1"/>
    </source>
</evidence>
<evidence type="ECO:0000256" key="1">
    <source>
        <dbReference type="ARBA" id="ARBA00004651"/>
    </source>
</evidence>
<reference evidence="10 11" key="1">
    <citation type="submission" date="2024-05" db="EMBL/GenBank/DDBJ databases">
        <title>Culex pipiens pipiens assembly and annotation.</title>
        <authorList>
            <person name="Alout H."/>
            <person name="Durand T."/>
        </authorList>
    </citation>
    <scope>NUCLEOTIDE SEQUENCE [LARGE SCALE GENOMIC DNA]</scope>
    <source>
        <strain evidence="10">HA-2024</strain>
        <tissue evidence="10">Whole body</tissue>
    </source>
</reference>
<dbReference type="PANTHER" id="PTHR42643">
    <property type="entry name" value="IONOTROPIC RECEPTOR 20A-RELATED"/>
    <property type="match status" value="1"/>
</dbReference>
<dbReference type="AlphaFoldDB" id="A0ABD1CTD3"/>
<evidence type="ECO:0008006" key="12">
    <source>
        <dbReference type="Google" id="ProtNLM"/>
    </source>
</evidence>
<feature type="non-terminal residue" evidence="10">
    <location>
        <position position="583"/>
    </location>
</feature>
<dbReference type="GO" id="GO:0005886">
    <property type="term" value="C:plasma membrane"/>
    <property type="evidence" value="ECO:0007669"/>
    <property type="project" value="UniProtKB-SubCell"/>
</dbReference>
<feature type="transmembrane region" description="Helical" evidence="8">
    <location>
        <begin position="538"/>
        <end position="557"/>
    </location>
</feature>
<keyword evidence="9" id="KW-0732">Signal</keyword>
<keyword evidence="2" id="KW-1003">Cell membrane</keyword>
<dbReference type="Proteomes" id="UP001562425">
    <property type="component" value="Unassembled WGS sequence"/>
</dbReference>
<protein>
    <recommendedName>
        <fullName evidence="12">Ionotropic receptor</fullName>
    </recommendedName>
</protein>
<name>A0ABD1CTD3_CULPP</name>
<evidence type="ECO:0000256" key="7">
    <source>
        <dbReference type="ARBA" id="ARBA00023180"/>
    </source>
</evidence>
<comment type="subcellular location">
    <subcellularLocation>
        <location evidence="1">Cell membrane</location>
        <topology evidence="1">Multi-pass membrane protein</topology>
    </subcellularLocation>
</comment>
<evidence type="ECO:0000256" key="4">
    <source>
        <dbReference type="ARBA" id="ARBA00022989"/>
    </source>
</evidence>
<evidence type="ECO:0000313" key="11">
    <source>
        <dbReference type="Proteomes" id="UP001562425"/>
    </source>
</evidence>
<evidence type="ECO:0000256" key="9">
    <source>
        <dbReference type="SAM" id="SignalP"/>
    </source>
</evidence>
<keyword evidence="5 8" id="KW-0472">Membrane</keyword>
<feature type="signal peptide" evidence="9">
    <location>
        <begin position="1"/>
        <end position="20"/>
    </location>
</feature>
<keyword evidence="4 8" id="KW-1133">Transmembrane helix</keyword>
<comment type="caution">
    <text evidence="10">The sequence shown here is derived from an EMBL/GenBank/DDBJ whole genome shotgun (WGS) entry which is preliminary data.</text>
</comment>
<evidence type="ECO:0000256" key="3">
    <source>
        <dbReference type="ARBA" id="ARBA00022692"/>
    </source>
</evidence>
<evidence type="ECO:0000256" key="5">
    <source>
        <dbReference type="ARBA" id="ARBA00023136"/>
    </source>
</evidence>
<dbReference type="PANTHER" id="PTHR42643:SF41">
    <property type="entry name" value="IONOTROPIC RECEPTOR 20A-RELATED"/>
    <property type="match status" value="1"/>
</dbReference>
<keyword evidence="3 8" id="KW-0812">Transmembrane</keyword>
<evidence type="ECO:0000256" key="6">
    <source>
        <dbReference type="ARBA" id="ARBA00023170"/>
    </source>
</evidence>
<organism evidence="10 11">
    <name type="scientific">Culex pipiens pipiens</name>
    <name type="common">Northern house mosquito</name>
    <dbReference type="NCBI Taxonomy" id="38569"/>
    <lineage>
        <taxon>Eukaryota</taxon>
        <taxon>Metazoa</taxon>
        <taxon>Ecdysozoa</taxon>
        <taxon>Arthropoda</taxon>
        <taxon>Hexapoda</taxon>
        <taxon>Insecta</taxon>
        <taxon>Pterygota</taxon>
        <taxon>Neoptera</taxon>
        <taxon>Endopterygota</taxon>
        <taxon>Diptera</taxon>
        <taxon>Nematocera</taxon>
        <taxon>Culicoidea</taxon>
        <taxon>Culicidae</taxon>
        <taxon>Culicinae</taxon>
        <taxon>Culicini</taxon>
        <taxon>Culex</taxon>
        <taxon>Culex</taxon>
    </lineage>
</organism>
<keyword evidence="11" id="KW-1185">Reference proteome</keyword>
<accession>A0ABD1CTD3</accession>
<dbReference type="InterPro" id="IPR052192">
    <property type="entry name" value="Insect_Ionotropic_Sensory_Rcpt"/>
</dbReference>
<dbReference type="EMBL" id="JBEHCU010009542">
    <property type="protein sequence ID" value="KAL1379699.1"/>
    <property type="molecule type" value="Genomic_DNA"/>
</dbReference>
<gene>
    <name evidence="10" type="ORF">pipiens_014716</name>
</gene>
<proteinExistence type="predicted"/>
<evidence type="ECO:0000256" key="8">
    <source>
        <dbReference type="SAM" id="Phobius"/>
    </source>
</evidence>
<keyword evidence="6" id="KW-0675">Receptor</keyword>
<feature type="chain" id="PRO_5044864167" description="Ionotropic receptor" evidence="9">
    <location>
        <begin position="21"/>
        <end position="583"/>
    </location>
</feature>
<evidence type="ECO:0000256" key="2">
    <source>
        <dbReference type="ARBA" id="ARBA00022475"/>
    </source>
</evidence>